<proteinExistence type="predicted"/>
<keyword evidence="1" id="KW-0812">Transmembrane</keyword>
<name>A0ABV3G043_9NOCA</name>
<dbReference type="EMBL" id="JBFAKC010000013">
    <property type="protein sequence ID" value="MEV0711041.1"/>
    <property type="molecule type" value="Genomic_DNA"/>
</dbReference>
<organism evidence="2 3">
    <name type="scientific">Nocardia aurea</name>
    <dbReference type="NCBI Taxonomy" id="2144174"/>
    <lineage>
        <taxon>Bacteria</taxon>
        <taxon>Bacillati</taxon>
        <taxon>Actinomycetota</taxon>
        <taxon>Actinomycetes</taxon>
        <taxon>Mycobacteriales</taxon>
        <taxon>Nocardiaceae</taxon>
        <taxon>Nocardia</taxon>
    </lineage>
</organism>
<dbReference type="RefSeq" id="WP_357787191.1">
    <property type="nucleotide sequence ID" value="NZ_JBFAKC010000013.1"/>
</dbReference>
<dbReference type="Pfam" id="PF17197">
    <property type="entry name" value="DUF5134"/>
    <property type="match status" value="1"/>
</dbReference>
<keyword evidence="1" id="KW-1133">Transmembrane helix</keyword>
<feature type="transmembrane region" description="Helical" evidence="1">
    <location>
        <begin position="133"/>
        <end position="151"/>
    </location>
</feature>
<reference evidence="2 3" key="1">
    <citation type="submission" date="2024-06" db="EMBL/GenBank/DDBJ databases">
        <title>The Natural Products Discovery Center: Release of the First 8490 Sequenced Strains for Exploring Actinobacteria Biosynthetic Diversity.</title>
        <authorList>
            <person name="Kalkreuter E."/>
            <person name="Kautsar S.A."/>
            <person name="Yang D."/>
            <person name="Bader C.D."/>
            <person name="Teijaro C.N."/>
            <person name="Fluegel L."/>
            <person name="Davis C.M."/>
            <person name="Simpson J.R."/>
            <person name="Lauterbach L."/>
            <person name="Steele A.D."/>
            <person name="Gui C."/>
            <person name="Meng S."/>
            <person name="Li G."/>
            <person name="Viehrig K."/>
            <person name="Ye F."/>
            <person name="Su P."/>
            <person name="Kiefer A.F."/>
            <person name="Nichols A."/>
            <person name="Cepeda A.J."/>
            <person name="Yan W."/>
            <person name="Fan B."/>
            <person name="Jiang Y."/>
            <person name="Adhikari A."/>
            <person name="Zheng C.-J."/>
            <person name="Schuster L."/>
            <person name="Cowan T.M."/>
            <person name="Smanski M.J."/>
            <person name="Chevrette M.G."/>
            <person name="De Carvalho L.P.S."/>
            <person name="Shen B."/>
        </authorList>
    </citation>
    <scope>NUCLEOTIDE SEQUENCE [LARGE SCALE GENOMIC DNA]</scope>
    <source>
        <strain evidence="2 3">NPDC050403</strain>
    </source>
</reference>
<accession>A0ABV3G043</accession>
<evidence type="ECO:0000313" key="3">
    <source>
        <dbReference type="Proteomes" id="UP001551695"/>
    </source>
</evidence>
<feature type="transmembrane region" description="Helical" evidence="1">
    <location>
        <begin position="12"/>
        <end position="31"/>
    </location>
</feature>
<keyword evidence="1" id="KW-0472">Membrane</keyword>
<feature type="transmembrane region" description="Helical" evidence="1">
    <location>
        <begin position="100"/>
        <end position="121"/>
    </location>
</feature>
<dbReference type="InterPro" id="IPR033458">
    <property type="entry name" value="DUF5134"/>
</dbReference>
<keyword evidence="3" id="KW-1185">Reference proteome</keyword>
<gene>
    <name evidence="2" type="ORF">AB0I48_26090</name>
</gene>
<comment type="caution">
    <text evidence="2">The sequence shown here is derived from an EMBL/GenBank/DDBJ whole genome shotgun (WGS) entry which is preliminary data.</text>
</comment>
<sequence>MRFVQEYAALRWVVAAAFLVAAAMVTVRMTAPSGVRESEGPRLSPPLPRGVDSGDHAWPSDISVESAIGAVHHESDAAHLVMCLVMLTMLVFPRGADPHALHGVLVAAAVVFTALLATRLVRWRAGTPAVTTHRILALGYHVIAALAMLYAMSDHSGSGPAPLPALALAALFCTDAVAVIAAPHTGRQHFGHATGRAETAPPAAAIPHVVMDLGTAYMLAAAALS</sequence>
<protein>
    <submittedName>
        <fullName evidence="2">DUF5134 domain-containing protein</fullName>
    </submittedName>
</protein>
<evidence type="ECO:0000256" key="1">
    <source>
        <dbReference type="SAM" id="Phobius"/>
    </source>
</evidence>
<feature type="transmembrane region" description="Helical" evidence="1">
    <location>
        <begin position="163"/>
        <end position="182"/>
    </location>
</feature>
<evidence type="ECO:0000313" key="2">
    <source>
        <dbReference type="EMBL" id="MEV0711041.1"/>
    </source>
</evidence>
<dbReference type="Proteomes" id="UP001551695">
    <property type="component" value="Unassembled WGS sequence"/>
</dbReference>